<name>A0A941EKK3_9ACTN</name>
<dbReference type="RefSeq" id="WP_212527820.1">
    <property type="nucleotide sequence ID" value="NZ_JAGSOG010000027.1"/>
</dbReference>
<keyword evidence="2" id="KW-1185">Reference proteome</keyword>
<accession>A0A941EKK3</accession>
<proteinExistence type="predicted"/>
<gene>
    <name evidence="1" type="ORF">KDL01_08470</name>
</gene>
<dbReference type="Proteomes" id="UP000675781">
    <property type="component" value="Unassembled WGS sequence"/>
</dbReference>
<protein>
    <submittedName>
        <fullName evidence="1">Uncharacterized protein</fullName>
    </submittedName>
</protein>
<evidence type="ECO:0000313" key="2">
    <source>
        <dbReference type="Proteomes" id="UP000675781"/>
    </source>
</evidence>
<sequence>MPWRNATIPAFLTAFADLIRSSHYCADFEEGFGPPPMNGWRDLAALLHAARGAVVRGELPTPEPISDHRGVEDAETLRGYIQWLTGDFQNDQADLAMRAAEEPRAREGGWAHAVIENWLATWSYWLRDWYLTCLKAASPELKAEQAARLEPVTWTSIAIQLSAARIYSSRADV</sequence>
<dbReference type="AlphaFoldDB" id="A0A941EKK3"/>
<dbReference type="EMBL" id="JAGSOG010000027">
    <property type="protein sequence ID" value="MBR7833297.1"/>
    <property type="molecule type" value="Genomic_DNA"/>
</dbReference>
<evidence type="ECO:0000313" key="1">
    <source>
        <dbReference type="EMBL" id="MBR7833297.1"/>
    </source>
</evidence>
<comment type="caution">
    <text evidence="1">The sequence shown here is derived from an EMBL/GenBank/DDBJ whole genome shotgun (WGS) entry which is preliminary data.</text>
</comment>
<reference evidence="1" key="1">
    <citation type="submission" date="2021-04" db="EMBL/GenBank/DDBJ databases">
        <title>Genome based classification of Actinospica acidithermotolerans sp. nov., an actinobacterium isolated from an Indonesian hot spring.</title>
        <authorList>
            <person name="Kusuma A.B."/>
            <person name="Putra K.E."/>
            <person name="Nafisah S."/>
            <person name="Loh J."/>
            <person name="Nouioui I."/>
            <person name="Goodfellow M."/>
        </authorList>
    </citation>
    <scope>NUCLEOTIDE SEQUENCE</scope>
    <source>
        <strain evidence="1">CSCA 57</strain>
    </source>
</reference>
<organism evidence="1 2">
    <name type="scientific">Actinospica durhamensis</name>
    <dbReference type="NCBI Taxonomy" id="1508375"/>
    <lineage>
        <taxon>Bacteria</taxon>
        <taxon>Bacillati</taxon>
        <taxon>Actinomycetota</taxon>
        <taxon>Actinomycetes</taxon>
        <taxon>Catenulisporales</taxon>
        <taxon>Actinospicaceae</taxon>
        <taxon>Actinospica</taxon>
    </lineage>
</organism>